<gene>
    <name evidence="1" type="ORF">NM208_g7496</name>
</gene>
<accession>A0ACC1S8Y8</accession>
<dbReference type="EMBL" id="JANRMS010000776">
    <property type="protein sequence ID" value="KAJ3534542.1"/>
    <property type="molecule type" value="Genomic_DNA"/>
</dbReference>
<evidence type="ECO:0000313" key="2">
    <source>
        <dbReference type="Proteomes" id="UP001148629"/>
    </source>
</evidence>
<sequence>MDSVSTELKLSLVEKCYNDATQEWTIDVQSSDDQIIGTVNVKSPIDSDEEELIRWYVEEHALKAPYKIGRAREARELLNRYGNELAQMLQGTIMEAVLAVTLANLGTIRLEVVSQSSTSRFQGLHWELLESANWDIGPKITVIVTRRILVSEKESFAPVFGLDKVIRILFVSARPQAERDVDYRLISLHLVDLAGSPQLKGHCSIEFVRPGSWILVDQHLRNHEPGYYSIVHFDVHGSIHDNQPYLEFTPIIPELLFDVQEASTVAEALKKAEVELVLLNACDSANAQSTHSNLAQIFVEAGIGTVIAMSYTVLAESAKNFVEQFYESFLHQRVEVDLAAHAARRILDTDPLRQGTFGLMRPINDGIIPVVYKAYSGSISWKTESTTESTQEPMQRETLHCPPDTPPFIGRDIDILKLEDFLFLKRAVFLYGPAGSGKTSLAHHLSDWWVKTGFVQDAWVISSRSFTSFDDSTLYRTLASLIKGQEDSSGGYDDGQAVRRKVLQSSSIIFIDNCETTAGKPGLDHFNLPTLNQEEAENLHSFVEDVCADKEATCRLVLLSRTDAMLAHCVLGPDQRIKNEKIGYYELKNPRPAEAVQIMKGSGESGSTLQDFGDADTKLISELIGFHDNNTSMASLLATCISQPGADIARLDETLQAELPTPLSDSLVGLLESPSEENASIFSDFAQLCFASP</sequence>
<proteinExistence type="predicted"/>
<name>A0ACC1S8Y8_9HYPO</name>
<evidence type="ECO:0000313" key="1">
    <source>
        <dbReference type="EMBL" id="KAJ3534542.1"/>
    </source>
</evidence>
<reference evidence="1" key="1">
    <citation type="submission" date="2022-08" db="EMBL/GenBank/DDBJ databases">
        <title>Genome Sequence of Fusarium decemcellulare.</title>
        <authorList>
            <person name="Buettner E."/>
        </authorList>
    </citation>
    <scope>NUCLEOTIDE SEQUENCE</scope>
    <source>
        <strain evidence="1">Babe19</strain>
    </source>
</reference>
<protein>
    <submittedName>
        <fullName evidence="1">Uncharacterized protein</fullName>
    </submittedName>
</protein>
<organism evidence="1 2">
    <name type="scientific">Fusarium decemcellulare</name>
    <dbReference type="NCBI Taxonomy" id="57161"/>
    <lineage>
        <taxon>Eukaryota</taxon>
        <taxon>Fungi</taxon>
        <taxon>Dikarya</taxon>
        <taxon>Ascomycota</taxon>
        <taxon>Pezizomycotina</taxon>
        <taxon>Sordariomycetes</taxon>
        <taxon>Hypocreomycetidae</taxon>
        <taxon>Hypocreales</taxon>
        <taxon>Nectriaceae</taxon>
        <taxon>Fusarium</taxon>
        <taxon>Fusarium decemcellulare species complex</taxon>
    </lineage>
</organism>
<dbReference type="Proteomes" id="UP001148629">
    <property type="component" value="Unassembled WGS sequence"/>
</dbReference>
<comment type="caution">
    <text evidence="1">The sequence shown here is derived from an EMBL/GenBank/DDBJ whole genome shotgun (WGS) entry which is preliminary data.</text>
</comment>
<keyword evidence="2" id="KW-1185">Reference proteome</keyword>